<dbReference type="Proteomes" id="UP001497482">
    <property type="component" value="Chromosome 14"/>
</dbReference>
<dbReference type="EMBL" id="OZ035836">
    <property type="protein sequence ID" value="CAL1580749.1"/>
    <property type="molecule type" value="Genomic_DNA"/>
</dbReference>
<protein>
    <submittedName>
        <fullName evidence="2">Uncharacterized protein</fullName>
    </submittedName>
</protein>
<evidence type="ECO:0000256" key="1">
    <source>
        <dbReference type="SAM" id="Phobius"/>
    </source>
</evidence>
<sequence>MGVFGMGVFGMGVFGMGVFGMGVFGMGLFGMGVFGMGLFGMGVFGMGLFGMGVFGMGVLEHPGADQHWIGSTSVGCENMNLRPVSFCPSAHPEIQPSHPHKDNPSTPLAALIPPFSPPCFFPTTKQVYSNLPPHHMATSKTRPILRQDQRCKSGVAQCV</sequence>
<organism evidence="2 3">
    <name type="scientific">Knipowitschia caucasica</name>
    <name type="common">Caucasian dwarf goby</name>
    <name type="synonym">Pomatoschistus caucasicus</name>
    <dbReference type="NCBI Taxonomy" id="637954"/>
    <lineage>
        <taxon>Eukaryota</taxon>
        <taxon>Metazoa</taxon>
        <taxon>Chordata</taxon>
        <taxon>Craniata</taxon>
        <taxon>Vertebrata</taxon>
        <taxon>Euteleostomi</taxon>
        <taxon>Actinopterygii</taxon>
        <taxon>Neopterygii</taxon>
        <taxon>Teleostei</taxon>
        <taxon>Neoteleostei</taxon>
        <taxon>Acanthomorphata</taxon>
        <taxon>Gobiaria</taxon>
        <taxon>Gobiiformes</taxon>
        <taxon>Gobioidei</taxon>
        <taxon>Gobiidae</taxon>
        <taxon>Gobiinae</taxon>
        <taxon>Knipowitschia</taxon>
    </lineage>
</organism>
<gene>
    <name evidence="2" type="ORF">KC01_LOCUS11561</name>
</gene>
<accession>A0AAV2JZR2</accession>
<evidence type="ECO:0000313" key="3">
    <source>
        <dbReference type="Proteomes" id="UP001497482"/>
    </source>
</evidence>
<proteinExistence type="predicted"/>
<name>A0AAV2JZR2_KNICA</name>
<keyword evidence="1" id="KW-0812">Transmembrane</keyword>
<keyword evidence="3" id="KW-1185">Reference proteome</keyword>
<feature type="transmembrane region" description="Helical" evidence="1">
    <location>
        <begin position="7"/>
        <end position="30"/>
    </location>
</feature>
<evidence type="ECO:0000313" key="2">
    <source>
        <dbReference type="EMBL" id="CAL1580749.1"/>
    </source>
</evidence>
<feature type="transmembrane region" description="Helical" evidence="1">
    <location>
        <begin position="36"/>
        <end position="59"/>
    </location>
</feature>
<dbReference type="AlphaFoldDB" id="A0AAV2JZR2"/>
<keyword evidence="1" id="KW-1133">Transmembrane helix</keyword>
<reference evidence="2 3" key="1">
    <citation type="submission" date="2024-04" db="EMBL/GenBank/DDBJ databases">
        <authorList>
            <person name="Waldvogel A.-M."/>
            <person name="Schoenle A."/>
        </authorList>
    </citation>
    <scope>NUCLEOTIDE SEQUENCE [LARGE SCALE GENOMIC DNA]</scope>
</reference>
<keyword evidence="1" id="KW-0472">Membrane</keyword>